<name>A0A224XWJ7_9HEMI</name>
<dbReference type="EMBL" id="GFTR01000822">
    <property type="protein sequence ID" value="JAW15604.1"/>
    <property type="molecule type" value="Transcribed_RNA"/>
</dbReference>
<protein>
    <submittedName>
        <fullName evidence="1">Uncharacterized protein</fullName>
    </submittedName>
</protein>
<sequence length="79" mass="8043">MVSAPRSAAVLAEATLCGCESGITPLPMGVARKGNPVWVIKVQISFSARAYAAPLPMITRGLLENISCLAALSISVGSG</sequence>
<proteinExistence type="predicted"/>
<organism evidence="1">
    <name type="scientific">Panstrongylus lignarius</name>
    <dbReference type="NCBI Taxonomy" id="156445"/>
    <lineage>
        <taxon>Eukaryota</taxon>
        <taxon>Metazoa</taxon>
        <taxon>Ecdysozoa</taxon>
        <taxon>Arthropoda</taxon>
        <taxon>Hexapoda</taxon>
        <taxon>Insecta</taxon>
        <taxon>Pterygota</taxon>
        <taxon>Neoptera</taxon>
        <taxon>Paraneoptera</taxon>
        <taxon>Hemiptera</taxon>
        <taxon>Heteroptera</taxon>
        <taxon>Panheteroptera</taxon>
        <taxon>Cimicomorpha</taxon>
        <taxon>Reduviidae</taxon>
        <taxon>Triatominae</taxon>
        <taxon>Panstrongylus</taxon>
    </lineage>
</organism>
<evidence type="ECO:0000313" key="1">
    <source>
        <dbReference type="EMBL" id="JAW15604.1"/>
    </source>
</evidence>
<dbReference type="AlphaFoldDB" id="A0A224XWJ7"/>
<reference evidence="1" key="1">
    <citation type="journal article" date="2018" name="PLoS Negl. Trop. Dis.">
        <title>An insight into the salivary gland and fat body transcriptome of Panstrongylus lignarius (Hemiptera: Heteroptera), the main vector of Chagas disease in Peru.</title>
        <authorList>
            <person name="Nevoa J.C."/>
            <person name="Mendes M.T."/>
            <person name="da Silva M.V."/>
            <person name="Soares S.C."/>
            <person name="Oliveira C.J.F."/>
            <person name="Ribeiro J.M.C."/>
        </authorList>
    </citation>
    <scope>NUCLEOTIDE SEQUENCE</scope>
</reference>
<accession>A0A224XWJ7</accession>